<protein>
    <recommendedName>
        <fullName evidence="4">Inner membrane protein yeeR</fullName>
    </recommendedName>
</protein>
<feature type="transmembrane region" description="Helical" evidence="1">
    <location>
        <begin position="51"/>
        <end position="84"/>
    </location>
</feature>
<keyword evidence="1" id="KW-1133">Transmembrane helix</keyword>
<keyword evidence="3" id="KW-1185">Reference proteome</keyword>
<feature type="transmembrane region" description="Helical" evidence="1">
    <location>
        <begin position="6"/>
        <end position="39"/>
    </location>
</feature>
<dbReference type="Proteomes" id="UP000825679">
    <property type="component" value="Chromosome"/>
</dbReference>
<dbReference type="EMBL" id="CP081150">
    <property type="protein sequence ID" value="QZA78132.1"/>
    <property type="molecule type" value="Genomic_DNA"/>
</dbReference>
<reference evidence="2 3" key="1">
    <citation type="submission" date="2021-08" db="EMBL/GenBank/DDBJ databases">
        <title>complete genome sequencing of Deefgea sp. D25.</title>
        <authorList>
            <person name="Bae J.-W."/>
            <person name="Gim D.-H."/>
        </authorList>
    </citation>
    <scope>NUCLEOTIDE SEQUENCE [LARGE SCALE GENOMIC DNA]</scope>
    <source>
        <strain evidence="2 3">D25</strain>
    </source>
</reference>
<evidence type="ECO:0000313" key="3">
    <source>
        <dbReference type="Proteomes" id="UP000825679"/>
    </source>
</evidence>
<dbReference type="RefSeq" id="WP_221006507.1">
    <property type="nucleotide sequence ID" value="NZ_CP081150.1"/>
</dbReference>
<feature type="transmembrane region" description="Helical" evidence="1">
    <location>
        <begin position="111"/>
        <end position="130"/>
    </location>
</feature>
<keyword evidence="1" id="KW-0472">Membrane</keyword>
<evidence type="ECO:0000256" key="1">
    <source>
        <dbReference type="SAM" id="Phobius"/>
    </source>
</evidence>
<gene>
    <name evidence="2" type="ORF">K4H28_01465</name>
</gene>
<proteinExistence type="predicted"/>
<evidence type="ECO:0000313" key="2">
    <source>
        <dbReference type="EMBL" id="QZA78132.1"/>
    </source>
</evidence>
<accession>A0ABX8Z6B5</accession>
<name>A0ABX8Z6B5_9NEIS</name>
<feature type="transmembrane region" description="Helical" evidence="1">
    <location>
        <begin position="137"/>
        <end position="154"/>
    </location>
</feature>
<keyword evidence="1" id="KW-0812">Transmembrane</keyword>
<sequence>MFHFILFVIAAIIIFVLVKKTYQVILGVLFGSFYFAGFVVNKILKVMKVRLVFLFLTFVVGALLSLAAESILFFLSSVLFIVALYCHLQRTVKESIFTGFNDGFDKSIDEFYIGVFSAAFIIGIAFVLKLTGTTNYYLDYISLAVGVFLMAVKINDEIERASLITLVAKEFGTTEKHCYQGHVAELTKNNTGDQSDVANVYNLVAQKFIDMGSHTEVTLNNNRWFVTNKLNSDIKNLIRVRSISSTRLPPLELANLVKKDLGTSKEESLDYIFRYVTHGDVLDFEEGKFFVAYRNYNAIKKCTSCGIAHISNSSNVESGSEWFCSDICENTESACIEIKNKPMQEFLSDAAAVSFTLMEGAAAWSNNHKLFATGGQGHGFAAENANNKIDTLMMKDAKIVGGDNAKNGADRIVDGQSLQTKYCDTGARSVGAAFDNKGDGLYRYIDSSGEPMILEVPKDQYDKAVETMAKKIQEGKVPGVSNPADAEKYVRAGHLTYDQAKNITRFGTFESITYDISEGVIVGSIAGGISFGITALVSYMQTNDSKLALRIATIQAGKTFGKTICVYVAAQQLHRVSAVQGMLKIVDVSSLSSSSRALLQDGLGVTHNANGIAGHGAINKALRGTIITSIAVIAVTTGPDLIKMARGHISNAQFIKNLTVTTSSVTGGVVGSMAGGALGASLGPMGIMFGRFAGGMLGGMIAATISNKILGELIEDDRVKMLAIIQEQMEYHVRIFILNEKEIACLVENMGKLLTKKALELLYASDNRRSLANAYVKPVVVGVIKQRPSLSYSSNDIIEACEAVA</sequence>
<evidence type="ECO:0008006" key="4">
    <source>
        <dbReference type="Google" id="ProtNLM"/>
    </source>
</evidence>
<organism evidence="2 3">
    <name type="scientific">Deefgea tanakiae</name>
    <dbReference type="NCBI Taxonomy" id="2865840"/>
    <lineage>
        <taxon>Bacteria</taxon>
        <taxon>Pseudomonadati</taxon>
        <taxon>Pseudomonadota</taxon>
        <taxon>Betaproteobacteria</taxon>
        <taxon>Neisseriales</taxon>
        <taxon>Chitinibacteraceae</taxon>
        <taxon>Deefgea</taxon>
    </lineage>
</organism>